<keyword evidence="3" id="KW-1185">Reference proteome</keyword>
<comment type="caution">
    <text evidence="2">The sequence shown here is derived from an EMBL/GenBank/DDBJ whole genome shotgun (WGS) entry which is preliminary data.</text>
</comment>
<dbReference type="SUPFAM" id="SSF143011">
    <property type="entry name" value="RelE-like"/>
    <property type="match status" value="1"/>
</dbReference>
<dbReference type="EMBL" id="SUMC01000085">
    <property type="protein sequence ID" value="TKA00469.1"/>
    <property type="molecule type" value="Genomic_DNA"/>
</dbReference>
<dbReference type="InterPro" id="IPR035093">
    <property type="entry name" value="RelE/ParE_toxin_dom_sf"/>
</dbReference>
<accession>A0A4V6WJ04</accession>
<dbReference type="AlphaFoldDB" id="A0A4V6WJ04"/>
<evidence type="ECO:0000313" key="2">
    <source>
        <dbReference type="EMBL" id="TKA00469.1"/>
    </source>
</evidence>
<reference evidence="2 3" key="1">
    <citation type="submission" date="2019-04" db="EMBL/GenBank/DDBJ databases">
        <title>Streptomyces oryziradicis sp. nov., a novel actinomycete isolated from rhizosphere soil of rice (Oryza sativa L.).</title>
        <authorList>
            <person name="Li C."/>
        </authorList>
    </citation>
    <scope>NUCLEOTIDE SEQUENCE [LARGE SCALE GENOMIC DNA]</scope>
    <source>
        <strain evidence="2 3">NEAU-C40</strain>
    </source>
</reference>
<gene>
    <name evidence="2" type="ORF">FCI23_42720</name>
</gene>
<keyword evidence="1" id="KW-1277">Toxin-antitoxin system</keyword>
<dbReference type="Gene3D" id="3.30.2310.20">
    <property type="entry name" value="RelE-like"/>
    <property type="match status" value="1"/>
</dbReference>
<proteinExistence type="predicted"/>
<sequence>MTLTLIWAPRATRQFGTLRQADHPGAKGCAAAVRCLVDEPAPPDAVPIGGSGYYRLHVGEWRAMYRLIEAEGALHVLTVGRVRG</sequence>
<dbReference type="Proteomes" id="UP000305778">
    <property type="component" value="Unassembled WGS sequence"/>
</dbReference>
<organism evidence="2 3">
    <name type="scientific">Actinacidiphila oryziradicis</name>
    <dbReference type="NCBI Taxonomy" id="2571141"/>
    <lineage>
        <taxon>Bacteria</taxon>
        <taxon>Bacillati</taxon>
        <taxon>Actinomycetota</taxon>
        <taxon>Actinomycetes</taxon>
        <taxon>Kitasatosporales</taxon>
        <taxon>Streptomycetaceae</taxon>
        <taxon>Actinacidiphila</taxon>
    </lineage>
</organism>
<evidence type="ECO:0008006" key="4">
    <source>
        <dbReference type="Google" id="ProtNLM"/>
    </source>
</evidence>
<protein>
    <recommendedName>
        <fullName evidence="4">Type II toxin-antitoxin system RelE/ParE family toxin</fullName>
    </recommendedName>
</protein>
<evidence type="ECO:0000256" key="1">
    <source>
        <dbReference type="ARBA" id="ARBA00022649"/>
    </source>
</evidence>
<evidence type="ECO:0000313" key="3">
    <source>
        <dbReference type="Proteomes" id="UP000305778"/>
    </source>
</evidence>
<dbReference type="InterPro" id="IPR007712">
    <property type="entry name" value="RelE/ParE_toxin"/>
</dbReference>
<name>A0A4V6WJ04_9ACTN</name>
<dbReference type="OrthoDB" id="9812706at2"/>
<dbReference type="Pfam" id="PF05016">
    <property type="entry name" value="ParE_toxin"/>
    <property type="match status" value="1"/>
</dbReference>
<dbReference type="RefSeq" id="WP_136729451.1">
    <property type="nucleotide sequence ID" value="NZ_SUMC01000085.1"/>
</dbReference>